<dbReference type="InterPro" id="IPR050072">
    <property type="entry name" value="Peptidase_M20A"/>
</dbReference>
<dbReference type="PANTHER" id="PTHR43808">
    <property type="entry name" value="ACETYLORNITHINE DEACETYLASE"/>
    <property type="match status" value="1"/>
</dbReference>
<evidence type="ECO:0000256" key="6">
    <source>
        <dbReference type="ARBA" id="ARBA00023154"/>
    </source>
</evidence>
<evidence type="ECO:0000256" key="3">
    <source>
        <dbReference type="ARBA" id="ARBA00022723"/>
    </source>
</evidence>
<dbReference type="PANTHER" id="PTHR43808:SF28">
    <property type="entry name" value="[LYSW]-LYSINE_[LYSW]-ORNITHINE HYDROLASE"/>
    <property type="match status" value="1"/>
</dbReference>
<dbReference type="GO" id="GO:0009085">
    <property type="term" value="P:lysine biosynthetic process"/>
    <property type="evidence" value="ECO:0007669"/>
    <property type="project" value="UniProtKB-KW"/>
</dbReference>
<sequence length="363" mass="37823">MTTRPEIALLYDMVSIASPSGREQEFAAYLAGAAERLGLRARLDDVGNLLAETGTGDGPTVLLLSHLDTVDDWIPARLLPDRVAGRGAVDAKGPLATMLLAAAARPDFPGRLVVAGAVEEEVPGSLGATHLRATLDRPDAVVIGEPTGWDGVVLGYKGILDLSYRVRCAATHPTNPVQKASEAAAAFWADLVAALGPEAAHTAFDRPAATLTRISGTLTEATLDAGVRLPPGFDTAGLLTRLRAAARGGEVEVLGHVPAARAGRRDPVVRALTAGIRRTGGTPRHLLKTATSDMNTLAEVWDVPMAAYGPGDSRLDHADDEHLPVDTFLRGIAVLTAALDELAYAPRPDRPEPAAAAPLGGQS</sequence>
<keyword evidence="2" id="KW-0028">Amino-acid biosynthesis</keyword>
<evidence type="ECO:0000313" key="9">
    <source>
        <dbReference type="Proteomes" id="UP000239209"/>
    </source>
</evidence>
<keyword evidence="4" id="KW-0378">Hydrolase</keyword>
<dbReference type="AlphaFoldDB" id="A0A2T0RLP1"/>
<dbReference type="InterPro" id="IPR002933">
    <property type="entry name" value="Peptidase_M20"/>
</dbReference>
<gene>
    <name evidence="8" type="ORF">CLV70_118107</name>
</gene>
<dbReference type="PROSITE" id="PS00758">
    <property type="entry name" value="ARGE_DAPE_CPG2_1"/>
    <property type="match status" value="1"/>
</dbReference>
<accession>A0A2T0RLP1</accession>
<evidence type="ECO:0000256" key="7">
    <source>
        <dbReference type="ARBA" id="ARBA00023285"/>
    </source>
</evidence>
<dbReference type="Proteomes" id="UP000239209">
    <property type="component" value="Unassembled WGS sequence"/>
</dbReference>
<dbReference type="InterPro" id="IPR010175">
    <property type="entry name" value="LysK"/>
</dbReference>
<keyword evidence="1" id="KW-0963">Cytoplasm</keyword>
<dbReference type="GO" id="GO:0016811">
    <property type="term" value="F:hydrolase activity, acting on carbon-nitrogen (but not peptide) bonds, in linear amides"/>
    <property type="evidence" value="ECO:0007669"/>
    <property type="project" value="InterPro"/>
</dbReference>
<evidence type="ECO:0000313" key="8">
    <source>
        <dbReference type="EMBL" id="PRY22042.1"/>
    </source>
</evidence>
<keyword evidence="9" id="KW-1185">Reference proteome</keyword>
<evidence type="ECO:0000256" key="4">
    <source>
        <dbReference type="ARBA" id="ARBA00022801"/>
    </source>
</evidence>
<evidence type="ECO:0000256" key="2">
    <source>
        <dbReference type="ARBA" id="ARBA00022605"/>
    </source>
</evidence>
<dbReference type="RefSeq" id="WP_211303947.1">
    <property type="nucleotide sequence ID" value="NZ_PVZG01000018.1"/>
</dbReference>
<dbReference type="GO" id="GO:0008270">
    <property type="term" value="F:zinc ion binding"/>
    <property type="evidence" value="ECO:0007669"/>
    <property type="project" value="InterPro"/>
</dbReference>
<keyword evidence="3" id="KW-0479">Metal-binding</keyword>
<keyword evidence="5" id="KW-0862">Zinc</keyword>
<keyword evidence="6" id="KW-0457">Lysine biosynthesis</keyword>
<keyword evidence="7" id="KW-0170">Cobalt</keyword>
<evidence type="ECO:0000256" key="5">
    <source>
        <dbReference type="ARBA" id="ARBA00022833"/>
    </source>
</evidence>
<name>A0A2T0RLP1_9ACTN</name>
<dbReference type="SUPFAM" id="SSF53187">
    <property type="entry name" value="Zn-dependent exopeptidases"/>
    <property type="match status" value="1"/>
</dbReference>
<protein>
    <submittedName>
        <fullName evidence="8">Acetylornithine deacetylase</fullName>
    </submittedName>
</protein>
<dbReference type="Gene3D" id="3.40.630.10">
    <property type="entry name" value="Zn peptidases"/>
    <property type="match status" value="2"/>
</dbReference>
<dbReference type="InterPro" id="IPR001261">
    <property type="entry name" value="ArgE/DapE_CS"/>
</dbReference>
<proteinExistence type="predicted"/>
<organism evidence="8 9">
    <name type="scientific">Pseudosporangium ferrugineum</name>
    <dbReference type="NCBI Taxonomy" id="439699"/>
    <lineage>
        <taxon>Bacteria</taxon>
        <taxon>Bacillati</taxon>
        <taxon>Actinomycetota</taxon>
        <taxon>Actinomycetes</taxon>
        <taxon>Micromonosporales</taxon>
        <taxon>Micromonosporaceae</taxon>
        <taxon>Pseudosporangium</taxon>
    </lineage>
</organism>
<reference evidence="8 9" key="1">
    <citation type="submission" date="2018-03" db="EMBL/GenBank/DDBJ databases">
        <title>Genomic Encyclopedia of Archaeal and Bacterial Type Strains, Phase II (KMG-II): from individual species to whole genera.</title>
        <authorList>
            <person name="Goeker M."/>
        </authorList>
    </citation>
    <scope>NUCLEOTIDE SEQUENCE [LARGE SCALE GENOMIC DNA]</scope>
    <source>
        <strain evidence="8 9">DSM 45348</strain>
    </source>
</reference>
<dbReference type="EMBL" id="PVZG01000018">
    <property type="protein sequence ID" value="PRY22042.1"/>
    <property type="molecule type" value="Genomic_DNA"/>
</dbReference>
<dbReference type="GO" id="GO:0050897">
    <property type="term" value="F:cobalt ion binding"/>
    <property type="evidence" value="ECO:0007669"/>
    <property type="project" value="InterPro"/>
</dbReference>
<comment type="caution">
    <text evidence="8">The sequence shown here is derived from an EMBL/GenBank/DDBJ whole genome shotgun (WGS) entry which is preliminary data.</text>
</comment>
<dbReference type="NCBIfam" id="TIGR01902">
    <property type="entry name" value="dapE-lys-deAc"/>
    <property type="match status" value="1"/>
</dbReference>
<evidence type="ECO:0000256" key="1">
    <source>
        <dbReference type="ARBA" id="ARBA00022490"/>
    </source>
</evidence>
<dbReference type="Pfam" id="PF01546">
    <property type="entry name" value="Peptidase_M20"/>
    <property type="match status" value="1"/>
</dbReference>